<name>A0AAV2SGL6_MEGNR</name>
<feature type="compositionally biased region" description="Low complexity" evidence="1">
    <location>
        <begin position="9"/>
        <end position="20"/>
    </location>
</feature>
<keyword evidence="2" id="KW-1133">Transmembrane helix</keyword>
<gene>
    <name evidence="3" type="ORF">MNOR_LOCUS36073</name>
</gene>
<dbReference type="AlphaFoldDB" id="A0AAV2SGL6"/>
<feature type="non-terminal residue" evidence="3">
    <location>
        <position position="1"/>
    </location>
</feature>
<protein>
    <submittedName>
        <fullName evidence="3">Uncharacterized protein</fullName>
    </submittedName>
</protein>
<evidence type="ECO:0000256" key="2">
    <source>
        <dbReference type="SAM" id="Phobius"/>
    </source>
</evidence>
<feature type="transmembrane region" description="Helical" evidence="2">
    <location>
        <begin position="49"/>
        <end position="73"/>
    </location>
</feature>
<organism evidence="3 4">
    <name type="scientific">Meganyctiphanes norvegica</name>
    <name type="common">Northern krill</name>
    <name type="synonym">Thysanopoda norvegica</name>
    <dbReference type="NCBI Taxonomy" id="48144"/>
    <lineage>
        <taxon>Eukaryota</taxon>
        <taxon>Metazoa</taxon>
        <taxon>Ecdysozoa</taxon>
        <taxon>Arthropoda</taxon>
        <taxon>Crustacea</taxon>
        <taxon>Multicrustacea</taxon>
        <taxon>Malacostraca</taxon>
        <taxon>Eumalacostraca</taxon>
        <taxon>Eucarida</taxon>
        <taxon>Euphausiacea</taxon>
        <taxon>Euphausiidae</taxon>
        <taxon>Meganyctiphanes</taxon>
    </lineage>
</organism>
<accession>A0AAV2SGL6</accession>
<dbReference type="EMBL" id="CAXKWB010063418">
    <property type="protein sequence ID" value="CAL4186585.1"/>
    <property type="molecule type" value="Genomic_DNA"/>
</dbReference>
<sequence length="107" mass="11456">RSNNRQNQTSTGAARSGGSSDNSIYSGCYCTGGIDFGACDCGDGDDCGIIVFALCVLGIILIVLITASGHLIMSLSKFYKSFSLKSKNEIVFKHEQRQLNTLGKYTC</sequence>
<keyword evidence="2" id="KW-0472">Membrane</keyword>
<keyword evidence="2" id="KW-0812">Transmembrane</keyword>
<evidence type="ECO:0000256" key="1">
    <source>
        <dbReference type="SAM" id="MobiDB-lite"/>
    </source>
</evidence>
<proteinExistence type="predicted"/>
<feature type="region of interest" description="Disordered" evidence="1">
    <location>
        <begin position="1"/>
        <end position="22"/>
    </location>
</feature>
<keyword evidence="4" id="KW-1185">Reference proteome</keyword>
<comment type="caution">
    <text evidence="3">The sequence shown here is derived from an EMBL/GenBank/DDBJ whole genome shotgun (WGS) entry which is preliminary data.</text>
</comment>
<evidence type="ECO:0000313" key="4">
    <source>
        <dbReference type="Proteomes" id="UP001497623"/>
    </source>
</evidence>
<reference evidence="3 4" key="1">
    <citation type="submission" date="2024-05" db="EMBL/GenBank/DDBJ databases">
        <authorList>
            <person name="Wallberg A."/>
        </authorList>
    </citation>
    <scope>NUCLEOTIDE SEQUENCE [LARGE SCALE GENOMIC DNA]</scope>
</reference>
<evidence type="ECO:0000313" key="3">
    <source>
        <dbReference type="EMBL" id="CAL4186585.1"/>
    </source>
</evidence>
<dbReference type="Proteomes" id="UP001497623">
    <property type="component" value="Unassembled WGS sequence"/>
</dbReference>